<comment type="similarity">
    <text evidence="6">Belongs to the RSE1 family.</text>
</comment>
<evidence type="ECO:0000259" key="7">
    <source>
        <dbReference type="Pfam" id="PF03178"/>
    </source>
</evidence>
<evidence type="ECO:0000256" key="6">
    <source>
        <dbReference type="ARBA" id="ARBA00038266"/>
    </source>
</evidence>
<evidence type="ECO:0000313" key="10">
    <source>
        <dbReference type="EMBL" id="KAF2860189.1"/>
    </source>
</evidence>
<dbReference type="InterPro" id="IPR004871">
    <property type="entry name" value="RSE1/DDB1/CPSF1_C"/>
</dbReference>
<dbReference type="InterPro" id="IPR058543">
    <property type="entry name" value="Beta-prop_RSE1/DDB1/CPSF1_2nd"/>
</dbReference>
<dbReference type="Gene3D" id="2.130.10.10">
    <property type="entry name" value="YVTN repeat-like/Quinoprotein amine dehydrogenase"/>
    <property type="match status" value="3"/>
</dbReference>
<dbReference type="InterPro" id="IPR050358">
    <property type="entry name" value="RSE1/DDB1/CFT1"/>
</dbReference>
<evidence type="ECO:0000256" key="3">
    <source>
        <dbReference type="ARBA" id="ARBA00022728"/>
    </source>
</evidence>
<dbReference type="Pfam" id="PF10433">
    <property type="entry name" value="Beta-prop_RSE1_1st"/>
    <property type="match status" value="1"/>
</dbReference>
<sequence>MSNIQQTQTFYSLTLEAPSAVQSAVTCNAIPRLKRQEQQIFAARGSRLSLYRIIESEDRSEVKVETIVEQDVFATVRAVGAMRVPGTAADQLIVSSDAGGVLVLQYDVEKKAFQRLKWYTYGKSGVRRTIPGQYLACEPRGRCCLYASTEKNKVVFISQRTSTGEIELSSPHEANQWASLCFATCALDVGWDAPVFAALEVDYSDAEADPTGAMYQAREKQLVYYTVDLGLNHVVRSWSDKVDYSANMLFAVPGGQDGPSGVLVCAEGRIYYRHDKADPLSIPIPRRKGWNRTSIIVSGCVHLSRARHDFFFLLQTEEGDVFKLTMDMDVDQNGQETTPKTIHLKYYETLPTAKEMLLIRKGYIYIAAENGNHKLYHVNDLADDLDFEPEHNYSSDEVSADPAEPYKPVYFEPRELTFVRLAVDVPCLHPLMRTRVDNLTGEDAPQIYALQGTGNRSVLKAIRHGVEIQEIVASPLGNIPYDNLWSLKHRHSDDYHSYLLLSSNYGDKTIVLSIGDEVETMSDSPFTTNRATVLAAQMGDATLVQVYARGVRSIMETGTVHEWPSPSQRTIVAASANHRQMLLGLSSGEIAFFFMGDDGVLNQLEEMPEMSGKVTALSVGPTPKGQIQSKFAVVGCDDCSIRVLSIDLDSPLEPRSIQALSAVPTSIEVVDMVDHRSGTTVSHVHIGLQSGLYLRAIIDEVTGDLGDVRTKFLGSLPTRLFPVHVGDGNGVVACSSRPFVGYNHPSSHQFTLTPLLTGQLDAARPFVSEHLTCLCAIQGQNLLIFDVPNIYGRLSSWQLTLKYTPRALARSPSHAMFYIPQSDANTHPSTNAAAEQHVGLVKANGTWASCIQAIDPISQAITCTLDMSDNEAAMCCTVVQFESRNWEPYLAVGTGQNMNSPSAKGFIRIYRISDDGKQLEFVHRTAFNAPIYALMAFRGRLAFGVGNELLVHDIGLKAMLRKSRGIVVPSIITSLDSMGDRIAVGDVRDSVTFVVFKPAHNRMFAFVDDVVQRWTTTTTMVDYETVAGGDKFGNIWLVRCPEQASREADEDGLGGHIANERSYLNGAPYRLDLRAHLYTSDVPTSIQKTSLVAGGQDVLFWSGLQGTLGVLIPFVTRDDVEFFTQLQQLLRTENAPLSGRDHLAYRSYYVPVKAVVDGDLCEQFLNLSNDLKAKIAAECDREVAEVERKVQELRSRVAF</sequence>
<evidence type="ECO:0000259" key="8">
    <source>
        <dbReference type="Pfam" id="PF10433"/>
    </source>
</evidence>
<name>A0A6A7BZN8_9PEZI</name>
<gene>
    <name evidence="10" type="ORF">K470DRAFT_258155</name>
</gene>
<dbReference type="FunFam" id="2.130.10.10:FF:001143">
    <property type="entry name" value="Pre-mRNA-splicing factor rse-1, putative"/>
    <property type="match status" value="1"/>
</dbReference>
<dbReference type="InterPro" id="IPR015943">
    <property type="entry name" value="WD40/YVTN_repeat-like_dom_sf"/>
</dbReference>
<evidence type="ECO:0000256" key="5">
    <source>
        <dbReference type="ARBA" id="ARBA00023242"/>
    </source>
</evidence>
<keyword evidence="11" id="KW-1185">Reference proteome</keyword>
<dbReference type="EMBL" id="MU005984">
    <property type="protein sequence ID" value="KAF2860189.1"/>
    <property type="molecule type" value="Genomic_DNA"/>
</dbReference>
<dbReference type="InterPro" id="IPR018846">
    <property type="entry name" value="Beta-prop_RSE1/DDB1/CPSF1_1st"/>
</dbReference>
<dbReference type="Pfam" id="PF23726">
    <property type="entry name" value="Beta-prop_RSE1_2nd"/>
    <property type="match status" value="1"/>
</dbReference>
<comment type="subcellular location">
    <subcellularLocation>
        <location evidence="1">Nucleus</location>
    </subcellularLocation>
</comment>
<evidence type="ECO:0000256" key="4">
    <source>
        <dbReference type="ARBA" id="ARBA00023187"/>
    </source>
</evidence>
<feature type="domain" description="RSE1/DDB1/CPSF1 C-terminal" evidence="7">
    <location>
        <begin position="848"/>
        <end position="1165"/>
    </location>
</feature>
<accession>A0A6A7BZN8</accession>
<evidence type="ECO:0000256" key="1">
    <source>
        <dbReference type="ARBA" id="ARBA00004123"/>
    </source>
</evidence>
<dbReference type="SUPFAM" id="SSF50978">
    <property type="entry name" value="WD40 repeat-like"/>
    <property type="match status" value="1"/>
</dbReference>
<organism evidence="10 11">
    <name type="scientific">Piedraia hortae CBS 480.64</name>
    <dbReference type="NCBI Taxonomy" id="1314780"/>
    <lineage>
        <taxon>Eukaryota</taxon>
        <taxon>Fungi</taxon>
        <taxon>Dikarya</taxon>
        <taxon>Ascomycota</taxon>
        <taxon>Pezizomycotina</taxon>
        <taxon>Dothideomycetes</taxon>
        <taxon>Dothideomycetidae</taxon>
        <taxon>Capnodiales</taxon>
        <taxon>Piedraiaceae</taxon>
        <taxon>Piedraia</taxon>
    </lineage>
</organism>
<keyword evidence="3" id="KW-0747">Spliceosome</keyword>
<dbReference type="GO" id="GO:0008380">
    <property type="term" value="P:RNA splicing"/>
    <property type="evidence" value="ECO:0007669"/>
    <property type="project" value="UniProtKB-KW"/>
</dbReference>
<dbReference type="GO" id="GO:0003676">
    <property type="term" value="F:nucleic acid binding"/>
    <property type="evidence" value="ECO:0007669"/>
    <property type="project" value="InterPro"/>
</dbReference>
<evidence type="ECO:0008006" key="12">
    <source>
        <dbReference type="Google" id="ProtNLM"/>
    </source>
</evidence>
<dbReference type="OrthoDB" id="436637at2759"/>
<feature type="domain" description="RSE1/DDB1/CPSF1 second beta-propeller" evidence="9">
    <location>
        <begin position="468"/>
        <end position="785"/>
    </location>
</feature>
<reference evidence="10" key="1">
    <citation type="journal article" date="2020" name="Stud. Mycol.">
        <title>101 Dothideomycetes genomes: a test case for predicting lifestyles and emergence of pathogens.</title>
        <authorList>
            <person name="Haridas S."/>
            <person name="Albert R."/>
            <person name="Binder M."/>
            <person name="Bloem J."/>
            <person name="Labutti K."/>
            <person name="Salamov A."/>
            <person name="Andreopoulos B."/>
            <person name="Baker S."/>
            <person name="Barry K."/>
            <person name="Bills G."/>
            <person name="Bluhm B."/>
            <person name="Cannon C."/>
            <person name="Castanera R."/>
            <person name="Culley D."/>
            <person name="Daum C."/>
            <person name="Ezra D."/>
            <person name="Gonzalez J."/>
            <person name="Henrissat B."/>
            <person name="Kuo A."/>
            <person name="Liang C."/>
            <person name="Lipzen A."/>
            <person name="Lutzoni F."/>
            <person name="Magnuson J."/>
            <person name="Mondo S."/>
            <person name="Nolan M."/>
            <person name="Ohm R."/>
            <person name="Pangilinan J."/>
            <person name="Park H.-J."/>
            <person name="Ramirez L."/>
            <person name="Alfaro M."/>
            <person name="Sun H."/>
            <person name="Tritt A."/>
            <person name="Yoshinaga Y."/>
            <person name="Zwiers L.-H."/>
            <person name="Turgeon B."/>
            <person name="Goodwin S."/>
            <person name="Spatafora J."/>
            <person name="Crous P."/>
            <person name="Grigoriev I."/>
        </authorList>
    </citation>
    <scope>NUCLEOTIDE SEQUENCE</scope>
    <source>
        <strain evidence="10">CBS 480.64</strain>
    </source>
</reference>
<keyword evidence="5" id="KW-0539">Nucleus</keyword>
<evidence type="ECO:0000256" key="2">
    <source>
        <dbReference type="ARBA" id="ARBA00022664"/>
    </source>
</evidence>
<feature type="domain" description="RSE1/DDB1/CPSF1 first beta-propeller" evidence="8">
    <location>
        <begin position="21"/>
        <end position="382"/>
    </location>
</feature>
<dbReference type="Gene3D" id="1.10.150.910">
    <property type="match status" value="1"/>
</dbReference>
<dbReference type="Proteomes" id="UP000799421">
    <property type="component" value="Unassembled WGS sequence"/>
</dbReference>
<dbReference type="AlphaFoldDB" id="A0A6A7BZN8"/>
<dbReference type="GO" id="GO:0006397">
    <property type="term" value="P:mRNA processing"/>
    <property type="evidence" value="ECO:0007669"/>
    <property type="project" value="UniProtKB-KW"/>
</dbReference>
<dbReference type="GO" id="GO:0005681">
    <property type="term" value="C:spliceosomal complex"/>
    <property type="evidence" value="ECO:0007669"/>
    <property type="project" value="UniProtKB-KW"/>
</dbReference>
<proteinExistence type="inferred from homology"/>
<evidence type="ECO:0000259" key="9">
    <source>
        <dbReference type="Pfam" id="PF23726"/>
    </source>
</evidence>
<evidence type="ECO:0000313" key="11">
    <source>
        <dbReference type="Proteomes" id="UP000799421"/>
    </source>
</evidence>
<dbReference type="PANTHER" id="PTHR10644">
    <property type="entry name" value="DNA REPAIR/RNA PROCESSING CPSF FAMILY"/>
    <property type="match status" value="1"/>
</dbReference>
<dbReference type="Pfam" id="PF03178">
    <property type="entry name" value="CPSF_A"/>
    <property type="match status" value="1"/>
</dbReference>
<protein>
    <recommendedName>
        <fullName evidence="12">Pre-mRNA-splicing factor rse1</fullName>
    </recommendedName>
</protein>
<dbReference type="InterPro" id="IPR036322">
    <property type="entry name" value="WD40_repeat_dom_sf"/>
</dbReference>
<keyword evidence="4" id="KW-0508">mRNA splicing</keyword>
<keyword evidence="2" id="KW-0507">mRNA processing</keyword>